<keyword evidence="1" id="KW-1133">Transmembrane helix</keyword>
<proteinExistence type="predicted"/>
<name>A0ABQ9YW51_9CRUS</name>
<dbReference type="PANTHER" id="PTHR34609:SF17">
    <property type="entry name" value="GEO08273P1-RELATED"/>
    <property type="match status" value="1"/>
</dbReference>
<comment type="caution">
    <text evidence="2">The sequence shown here is derived from an EMBL/GenBank/DDBJ whole genome shotgun (WGS) entry which is preliminary data.</text>
</comment>
<sequence>MCCNLRQCCTSESWLRLGAIIVGVLSVTQGIMGFILASFGATHILPYYTGNKKFLSIFLIMVVITLNMIVCSVLLLIVAVKNRNQKLLLPWLIVGISTFTIGIIIIYLLLNLVAYIGPSSIVALLFWLVVYSYYQQLEKNQQETFTQFIF</sequence>
<protein>
    <submittedName>
        <fullName evidence="2">Uncharacterized protein</fullName>
    </submittedName>
</protein>
<feature type="transmembrane region" description="Helical" evidence="1">
    <location>
        <begin position="87"/>
        <end position="109"/>
    </location>
</feature>
<organism evidence="2 3">
    <name type="scientific">Daphnia magna</name>
    <dbReference type="NCBI Taxonomy" id="35525"/>
    <lineage>
        <taxon>Eukaryota</taxon>
        <taxon>Metazoa</taxon>
        <taxon>Ecdysozoa</taxon>
        <taxon>Arthropoda</taxon>
        <taxon>Crustacea</taxon>
        <taxon>Branchiopoda</taxon>
        <taxon>Diplostraca</taxon>
        <taxon>Cladocera</taxon>
        <taxon>Anomopoda</taxon>
        <taxon>Daphniidae</taxon>
        <taxon>Daphnia</taxon>
    </lineage>
</organism>
<reference evidence="2 3" key="1">
    <citation type="journal article" date="2023" name="Nucleic Acids Res.">
        <title>The hologenome of Daphnia magna reveals possible DNA methylation and microbiome-mediated evolution of the host genome.</title>
        <authorList>
            <person name="Chaturvedi A."/>
            <person name="Li X."/>
            <person name="Dhandapani V."/>
            <person name="Marshall H."/>
            <person name="Kissane S."/>
            <person name="Cuenca-Cambronero M."/>
            <person name="Asole G."/>
            <person name="Calvet F."/>
            <person name="Ruiz-Romero M."/>
            <person name="Marangio P."/>
            <person name="Guigo R."/>
            <person name="Rago D."/>
            <person name="Mirbahai L."/>
            <person name="Eastwood N."/>
            <person name="Colbourne J.K."/>
            <person name="Zhou J."/>
            <person name="Mallon E."/>
            <person name="Orsini L."/>
        </authorList>
    </citation>
    <scope>NUCLEOTIDE SEQUENCE [LARGE SCALE GENOMIC DNA]</scope>
    <source>
        <strain evidence="2">LRV0_1</strain>
    </source>
</reference>
<keyword evidence="3" id="KW-1185">Reference proteome</keyword>
<gene>
    <name evidence="2" type="ORF">OUZ56_006589</name>
</gene>
<keyword evidence="1" id="KW-0472">Membrane</keyword>
<evidence type="ECO:0000313" key="2">
    <source>
        <dbReference type="EMBL" id="KAK4004865.1"/>
    </source>
</evidence>
<accession>A0ABQ9YW51</accession>
<dbReference type="EMBL" id="JAOYFB010000001">
    <property type="protein sequence ID" value="KAK4004865.1"/>
    <property type="molecule type" value="Genomic_DNA"/>
</dbReference>
<keyword evidence="1" id="KW-0812">Transmembrane</keyword>
<feature type="transmembrane region" description="Helical" evidence="1">
    <location>
        <begin position="115"/>
        <end position="134"/>
    </location>
</feature>
<feature type="transmembrane region" description="Helical" evidence="1">
    <location>
        <begin position="14"/>
        <end position="37"/>
    </location>
</feature>
<dbReference type="InterPro" id="IPR053077">
    <property type="entry name" value="MARVEL_domain_protein_3"/>
</dbReference>
<evidence type="ECO:0000256" key="1">
    <source>
        <dbReference type="SAM" id="Phobius"/>
    </source>
</evidence>
<dbReference type="PANTHER" id="PTHR34609">
    <property type="entry name" value="GEO08273P1-RELATED"/>
    <property type="match status" value="1"/>
</dbReference>
<dbReference type="Proteomes" id="UP001234178">
    <property type="component" value="Unassembled WGS sequence"/>
</dbReference>
<feature type="transmembrane region" description="Helical" evidence="1">
    <location>
        <begin position="57"/>
        <end position="80"/>
    </location>
</feature>
<evidence type="ECO:0000313" key="3">
    <source>
        <dbReference type="Proteomes" id="UP001234178"/>
    </source>
</evidence>